<reference evidence="2 3" key="1">
    <citation type="submission" date="2018-10" db="EMBL/GenBank/DDBJ databases">
        <title>Sequencing the genomes of 1000 actinobacteria strains.</title>
        <authorList>
            <person name="Klenk H.-P."/>
        </authorList>
    </citation>
    <scope>NUCLEOTIDE SEQUENCE [LARGE SCALE GENOMIC DNA]</scope>
    <source>
        <strain evidence="2 3">DSM 17894</strain>
    </source>
</reference>
<dbReference type="Proteomes" id="UP000280008">
    <property type="component" value="Unassembled WGS sequence"/>
</dbReference>
<organism evidence="2 3">
    <name type="scientific">Frondihabitans australicus</name>
    <dbReference type="NCBI Taxonomy" id="386892"/>
    <lineage>
        <taxon>Bacteria</taxon>
        <taxon>Bacillati</taxon>
        <taxon>Actinomycetota</taxon>
        <taxon>Actinomycetes</taxon>
        <taxon>Micrococcales</taxon>
        <taxon>Microbacteriaceae</taxon>
        <taxon>Frondihabitans</taxon>
    </lineage>
</organism>
<protein>
    <recommendedName>
        <fullName evidence="1">DUF7882 domain-containing protein</fullName>
    </recommendedName>
</protein>
<sequence>MGKLVYDRVASVELDDRVLAHLQIVIGIKLRRGDSFYFSWKDDQSVGDGRTTIWLHPGVVLLYKYYGSRPPRINPAWVHDLELSANTNTGLQIVPEPEHALSGHPA</sequence>
<keyword evidence="3" id="KW-1185">Reference proteome</keyword>
<dbReference type="OrthoDB" id="5123855at2"/>
<feature type="domain" description="DUF7882" evidence="1">
    <location>
        <begin position="1"/>
        <end position="96"/>
    </location>
</feature>
<name>A0A495IFJ5_9MICO</name>
<comment type="caution">
    <text evidence="2">The sequence shown here is derived from an EMBL/GenBank/DDBJ whole genome shotgun (WGS) entry which is preliminary data.</text>
</comment>
<evidence type="ECO:0000313" key="3">
    <source>
        <dbReference type="Proteomes" id="UP000280008"/>
    </source>
</evidence>
<accession>A0A495IFJ5</accession>
<dbReference type="InterPro" id="IPR057204">
    <property type="entry name" value="DUF7882"/>
</dbReference>
<dbReference type="AlphaFoldDB" id="A0A495IFJ5"/>
<gene>
    <name evidence="2" type="ORF">C8E83_1906</name>
</gene>
<evidence type="ECO:0000259" key="1">
    <source>
        <dbReference type="Pfam" id="PF25355"/>
    </source>
</evidence>
<dbReference type="EMBL" id="RBKS01000001">
    <property type="protein sequence ID" value="RKR74777.1"/>
    <property type="molecule type" value="Genomic_DNA"/>
</dbReference>
<proteinExistence type="predicted"/>
<evidence type="ECO:0000313" key="2">
    <source>
        <dbReference type="EMBL" id="RKR74777.1"/>
    </source>
</evidence>
<dbReference type="Pfam" id="PF25355">
    <property type="entry name" value="DUF7882"/>
    <property type="match status" value="1"/>
</dbReference>
<dbReference type="RefSeq" id="WP_121369652.1">
    <property type="nucleotide sequence ID" value="NZ_RBKS01000001.1"/>
</dbReference>